<dbReference type="InterPro" id="IPR011008">
    <property type="entry name" value="Dimeric_a/b-barrel"/>
</dbReference>
<dbReference type="SUPFAM" id="SSF54909">
    <property type="entry name" value="Dimeric alpha+beta barrel"/>
    <property type="match status" value="1"/>
</dbReference>
<dbReference type="AlphaFoldDB" id="A0A3L7AM41"/>
<dbReference type="EMBL" id="RCTF01000001">
    <property type="protein sequence ID" value="RLP81566.1"/>
    <property type="molecule type" value="Genomic_DNA"/>
</dbReference>
<dbReference type="OrthoDB" id="2065010at2"/>
<proteinExistence type="predicted"/>
<protein>
    <recommendedName>
        <fullName evidence="3">YdhR family protein</fullName>
    </recommendedName>
</protein>
<evidence type="ECO:0008006" key="3">
    <source>
        <dbReference type="Google" id="ProtNLM"/>
    </source>
</evidence>
<evidence type="ECO:0000313" key="1">
    <source>
        <dbReference type="EMBL" id="RLP81566.1"/>
    </source>
</evidence>
<sequence length="112" mass="12438">MITAIVRYQLPAAITRADCIAHFHKIAPGFGEVKGLLRKHFIWNETGSAGGVYLWESIADAKAFYQGPWLDGIVARYGMYPEIEYFETFAITEVKTGEVHYIEPLAAKASAA</sequence>
<dbReference type="Gene3D" id="3.30.70.100">
    <property type="match status" value="1"/>
</dbReference>
<organism evidence="1 2">
    <name type="scientific">Xanthobacter tagetidis</name>
    <dbReference type="NCBI Taxonomy" id="60216"/>
    <lineage>
        <taxon>Bacteria</taxon>
        <taxon>Pseudomonadati</taxon>
        <taxon>Pseudomonadota</taxon>
        <taxon>Alphaproteobacteria</taxon>
        <taxon>Hyphomicrobiales</taxon>
        <taxon>Xanthobacteraceae</taxon>
        <taxon>Xanthobacter</taxon>
    </lineage>
</organism>
<comment type="caution">
    <text evidence="1">The sequence shown here is derived from an EMBL/GenBank/DDBJ whole genome shotgun (WGS) entry which is preliminary data.</text>
</comment>
<keyword evidence="2" id="KW-1185">Reference proteome</keyword>
<reference evidence="1 2" key="1">
    <citation type="submission" date="2018-10" db="EMBL/GenBank/DDBJ databases">
        <title>Xanthobacter tagetidis genome sequencing and assembly.</title>
        <authorList>
            <person name="Maclea K.S."/>
            <person name="Goen A.E."/>
            <person name="Fatima S.A."/>
        </authorList>
    </citation>
    <scope>NUCLEOTIDE SEQUENCE [LARGE SCALE GENOMIC DNA]</scope>
    <source>
        <strain evidence="1 2">ATCC 700314</strain>
    </source>
</reference>
<gene>
    <name evidence="1" type="ORF">D9R14_00735</name>
</gene>
<evidence type="ECO:0000313" key="2">
    <source>
        <dbReference type="Proteomes" id="UP000269692"/>
    </source>
</evidence>
<accession>A0A3L7AM41</accession>
<dbReference type="Proteomes" id="UP000269692">
    <property type="component" value="Unassembled WGS sequence"/>
</dbReference>
<name>A0A3L7AM41_9HYPH</name>
<dbReference type="RefSeq" id="WP_121621381.1">
    <property type="nucleotide sequence ID" value="NZ_JACIIW010000004.1"/>
</dbReference>